<keyword evidence="6" id="KW-1185">Reference proteome</keyword>
<evidence type="ECO:0000256" key="4">
    <source>
        <dbReference type="ARBA" id="ARBA00022840"/>
    </source>
</evidence>
<dbReference type="InterPro" id="IPR003593">
    <property type="entry name" value="AAA+_ATPase"/>
</dbReference>
<gene>
    <name evidence="5" type="ORF">KR76_07730</name>
</gene>
<dbReference type="OrthoDB" id="3311037at2"/>
<reference evidence="5 6" key="1">
    <citation type="journal article" date="2015" name="Genome Announc.">
        <title>Complete Genome Sequence of Steroid-Transforming Nocardioides simplex VKM Ac-2033D.</title>
        <authorList>
            <person name="Shtratnikova V.Y."/>
            <person name="Schelkunov M.I."/>
            <person name="Pekov Y.A."/>
            <person name="Fokina V.V."/>
            <person name="Logacheva M.D."/>
            <person name="Sokolov S.L."/>
            <person name="Bragin E.Y."/>
            <person name="Ashapkin V.V."/>
            <person name="Donova M.V."/>
        </authorList>
    </citation>
    <scope>NUCLEOTIDE SEQUENCE [LARGE SCALE GENOMIC DNA]</scope>
    <source>
        <strain evidence="5 6">VKM Ac-2033D</strain>
    </source>
</reference>
<dbReference type="Gene3D" id="3.40.50.300">
    <property type="entry name" value="P-loop containing nucleotide triphosphate hydrolases"/>
    <property type="match status" value="2"/>
</dbReference>
<evidence type="ECO:0000256" key="2">
    <source>
        <dbReference type="ARBA" id="ARBA00022737"/>
    </source>
</evidence>
<keyword evidence="3" id="KW-0547">Nucleotide-binding</keyword>
<dbReference type="InterPro" id="IPR050107">
    <property type="entry name" value="ABC_carbohydrate_import_ATPase"/>
</dbReference>
<dbReference type="KEGG" id="psim:KR76_07730"/>
<dbReference type="EC" id="3.6.3.17" evidence="5"/>
<dbReference type="InterPro" id="IPR003439">
    <property type="entry name" value="ABC_transporter-like_ATP-bd"/>
</dbReference>
<dbReference type="PANTHER" id="PTHR43790">
    <property type="entry name" value="CARBOHYDRATE TRANSPORT ATP-BINDING PROTEIN MG119-RELATED"/>
    <property type="match status" value="1"/>
</dbReference>
<organism evidence="5 6">
    <name type="scientific">Nocardioides simplex</name>
    <name type="common">Arthrobacter simplex</name>
    <dbReference type="NCBI Taxonomy" id="2045"/>
    <lineage>
        <taxon>Bacteria</taxon>
        <taxon>Bacillati</taxon>
        <taxon>Actinomycetota</taxon>
        <taxon>Actinomycetes</taxon>
        <taxon>Propionibacteriales</taxon>
        <taxon>Nocardioidaceae</taxon>
        <taxon>Pimelobacter</taxon>
    </lineage>
</organism>
<dbReference type="EMBL" id="CP009896">
    <property type="protein sequence ID" value="AIY16683.1"/>
    <property type="molecule type" value="Genomic_DNA"/>
</dbReference>
<dbReference type="CDD" id="cd03216">
    <property type="entry name" value="ABC_Carb_Monos_I"/>
    <property type="match status" value="1"/>
</dbReference>
<dbReference type="Proteomes" id="UP000030300">
    <property type="component" value="Chromosome"/>
</dbReference>
<dbReference type="HOGENOM" id="CLU_000604_92_2_11"/>
<dbReference type="RefSeq" id="WP_038677549.1">
    <property type="nucleotide sequence ID" value="NZ_BJMC01000017.1"/>
</dbReference>
<dbReference type="InterPro" id="IPR017871">
    <property type="entry name" value="ABC_transporter-like_CS"/>
</dbReference>
<keyword evidence="5" id="KW-0762">Sugar transport</keyword>
<evidence type="ECO:0000256" key="3">
    <source>
        <dbReference type="ARBA" id="ARBA00022741"/>
    </source>
</evidence>
<protein>
    <submittedName>
        <fullName evidence="5">ABC-type sugar transport system, ATP-binding protein</fullName>
        <ecNumber evidence="5">3.6.3.17</ecNumber>
    </submittedName>
</protein>
<dbReference type="GeneID" id="96608820"/>
<dbReference type="PROSITE" id="PS00211">
    <property type="entry name" value="ABC_TRANSPORTER_1"/>
    <property type="match status" value="1"/>
</dbReference>
<evidence type="ECO:0000256" key="1">
    <source>
        <dbReference type="ARBA" id="ARBA00022448"/>
    </source>
</evidence>
<keyword evidence="5" id="KW-0378">Hydrolase</keyword>
<keyword evidence="4 5" id="KW-0067">ATP-binding</keyword>
<dbReference type="SMART" id="SM00382">
    <property type="entry name" value="AAA"/>
    <property type="match status" value="2"/>
</dbReference>
<name>A0A0A1DJC6_NOCSI</name>
<dbReference type="CDD" id="cd03215">
    <property type="entry name" value="ABC_Carb_Monos_II"/>
    <property type="match status" value="1"/>
</dbReference>
<evidence type="ECO:0000313" key="6">
    <source>
        <dbReference type="Proteomes" id="UP000030300"/>
    </source>
</evidence>
<dbReference type="GO" id="GO:0016887">
    <property type="term" value="F:ATP hydrolysis activity"/>
    <property type="evidence" value="ECO:0007669"/>
    <property type="project" value="InterPro"/>
</dbReference>
<dbReference type="eggNOG" id="COG1129">
    <property type="taxonomic scope" value="Bacteria"/>
</dbReference>
<proteinExistence type="predicted"/>
<keyword evidence="2" id="KW-0677">Repeat</keyword>
<dbReference type="Pfam" id="PF00005">
    <property type="entry name" value="ABC_tran"/>
    <property type="match status" value="2"/>
</dbReference>
<dbReference type="SUPFAM" id="SSF52540">
    <property type="entry name" value="P-loop containing nucleoside triphosphate hydrolases"/>
    <property type="match status" value="2"/>
</dbReference>
<dbReference type="PROSITE" id="PS50893">
    <property type="entry name" value="ABC_TRANSPORTER_2"/>
    <property type="match status" value="2"/>
</dbReference>
<dbReference type="InterPro" id="IPR027417">
    <property type="entry name" value="P-loop_NTPase"/>
</dbReference>
<sequence length="515" mass="55406">MTSTDGGSDLLLRMTAVSKRFPGVQALDGVHLDVRRGEVVGLVGENGSGKSTLLKIAAGRHAADAGELWFDGRPRSALSPATALDLGIALIAQEVQVQPRLTVAENLLDGRPPRRLGLIDWRRANRAAERELAELDLPLSPTALVGELPLHQQQMLAIARVVRRQPRLVLFDEPTSSLTGEETEHVYAMIRGLAERGAGVVYITHRLREYFDLTDRVTVLRDGRDVGVRETASVDEGELVRMMVGRQQVAIFERPAAKDTEDLTEAPPVLEVSGLSSARLVDVDLRVRAGEILGIAGQAGAGRTSLAETLFGRWPHTGTVRVAGRQVSLTSPRTAMDAGIALVPEDRKRAGLVLSMSVQENLAMASLSRRARWGIRRPAPESAATARIARELSVKAASLDVAAGTLSGGNQQKIAIGKWLLNDPRVLVLDEPTRGVDVGAKAEIYALVEELARRGLAVVVVSSELLEVLRLAHRVVVMAKGRVVGEEPGAVATEESITRLAFTAPEPEHHRKAAG</sequence>
<dbReference type="STRING" id="2045.KR76_07730"/>
<dbReference type="PANTHER" id="PTHR43790:SF9">
    <property type="entry name" value="GALACTOFURANOSE TRANSPORTER ATP-BINDING PROTEIN YTFR"/>
    <property type="match status" value="1"/>
</dbReference>
<evidence type="ECO:0000313" key="5">
    <source>
        <dbReference type="EMBL" id="AIY16683.1"/>
    </source>
</evidence>
<accession>A0A0A1DJC6</accession>
<dbReference type="GO" id="GO:0005524">
    <property type="term" value="F:ATP binding"/>
    <property type="evidence" value="ECO:0007669"/>
    <property type="project" value="UniProtKB-KW"/>
</dbReference>
<keyword evidence="1" id="KW-0813">Transport</keyword>
<dbReference type="AlphaFoldDB" id="A0A0A1DJC6"/>